<proteinExistence type="predicted"/>
<reference evidence="1 2" key="1">
    <citation type="submission" date="2016-11" db="EMBL/GenBank/DDBJ databases">
        <authorList>
            <person name="Jaros S."/>
            <person name="Januszkiewicz K."/>
            <person name="Wedrychowicz H."/>
        </authorList>
    </citation>
    <scope>NUCLEOTIDE SEQUENCE [LARGE SCALE GENOMIC DNA]</scope>
    <source>
        <strain evidence="1 2">DSM 25661</strain>
    </source>
</reference>
<dbReference type="Proteomes" id="UP000184462">
    <property type="component" value="Unassembled WGS sequence"/>
</dbReference>
<evidence type="ECO:0000313" key="1">
    <source>
        <dbReference type="EMBL" id="SHE99743.1"/>
    </source>
</evidence>
<dbReference type="EMBL" id="FQTW01000012">
    <property type="protein sequence ID" value="SHE99743.1"/>
    <property type="molecule type" value="Genomic_DNA"/>
</dbReference>
<evidence type="ECO:0000313" key="2">
    <source>
        <dbReference type="Proteomes" id="UP000184462"/>
    </source>
</evidence>
<protein>
    <submittedName>
        <fullName evidence="1">Uncharacterized protein</fullName>
    </submittedName>
</protein>
<organism evidence="1 2">
    <name type="scientific">Psychroflexus salarius</name>
    <dbReference type="NCBI Taxonomy" id="1155689"/>
    <lineage>
        <taxon>Bacteria</taxon>
        <taxon>Pseudomonadati</taxon>
        <taxon>Bacteroidota</taxon>
        <taxon>Flavobacteriia</taxon>
        <taxon>Flavobacteriales</taxon>
        <taxon>Flavobacteriaceae</taxon>
        <taxon>Psychroflexus</taxon>
    </lineage>
</organism>
<name>A0A1M4Y2E4_9FLAO</name>
<dbReference type="AlphaFoldDB" id="A0A1M4Y2E4"/>
<gene>
    <name evidence="1" type="ORF">SAMN05444278_1124</name>
</gene>
<sequence length="132" mass="15613">MEDTQKHVFNEKKEFIQMRNLYLKRVEEEIETYLSFLDLAEVNTKNGTLKEISLTIISTLLRKCFDLKLIPKTEDRNKFNSIIHTVQALHKGNGDVYLSSDYDIKHNRKPTLINSKFLIELKEQVIKWKNIS</sequence>
<keyword evidence="2" id="KW-1185">Reference proteome</keyword>
<accession>A0A1M4Y2E4</accession>
<dbReference type="STRING" id="1155689.SAMN05444278_1124"/>